<feature type="region of interest" description="Disordered" evidence="1">
    <location>
        <begin position="1"/>
        <end position="39"/>
    </location>
</feature>
<feature type="compositionally biased region" description="Low complexity" evidence="1">
    <location>
        <begin position="29"/>
        <end position="38"/>
    </location>
</feature>
<comment type="caution">
    <text evidence="2">The sequence shown here is derived from an EMBL/GenBank/DDBJ whole genome shotgun (WGS) entry which is preliminary data.</text>
</comment>
<dbReference type="VEuPathDB" id="ToxoDB:TGDOM2_320030"/>
<feature type="compositionally biased region" description="Basic and acidic residues" evidence="1">
    <location>
        <begin position="275"/>
        <end position="286"/>
    </location>
</feature>
<evidence type="ECO:0000313" key="2">
    <source>
        <dbReference type="EMBL" id="KFG32553.1"/>
    </source>
</evidence>
<dbReference type="OrthoDB" id="348797at2759"/>
<gene>
    <name evidence="2" type="ORF">TGDOM2_320030</name>
</gene>
<reference evidence="2 3" key="1">
    <citation type="submission" date="2014-02" db="EMBL/GenBank/DDBJ databases">
        <authorList>
            <person name="Sibley D."/>
            <person name="Venepally P."/>
            <person name="Karamycheva S."/>
            <person name="Hadjithomas M."/>
            <person name="Khan A."/>
            <person name="Brunk B."/>
            <person name="Roos D."/>
            <person name="Caler E."/>
            <person name="Lorenzi H."/>
        </authorList>
    </citation>
    <scope>NUCLEOTIDE SEQUENCE [LARGE SCALE GENOMIC DNA]</scope>
    <source>
        <strain evidence="2 3">GAB2-2007-GAL-DOM2</strain>
    </source>
</reference>
<feature type="compositionally biased region" description="Polar residues" evidence="1">
    <location>
        <begin position="607"/>
        <end position="616"/>
    </location>
</feature>
<dbReference type="Proteomes" id="UP000028837">
    <property type="component" value="Unassembled WGS sequence"/>
</dbReference>
<evidence type="ECO:0000256" key="1">
    <source>
        <dbReference type="SAM" id="MobiDB-lite"/>
    </source>
</evidence>
<feature type="region of interest" description="Disordered" evidence="1">
    <location>
        <begin position="121"/>
        <end position="182"/>
    </location>
</feature>
<proteinExistence type="predicted"/>
<protein>
    <submittedName>
        <fullName evidence="2">Uncharacterized protein</fullName>
    </submittedName>
</protein>
<dbReference type="AlphaFoldDB" id="A0A086JK85"/>
<dbReference type="EMBL" id="AHZU02001417">
    <property type="protein sequence ID" value="KFG32553.1"/>
    <property type="molecule type" value="Genomic_DNA"/>
</dbReference>
<organism evidence="2 3">
    <name type="scientific">Toxoplasma gondii GAB2-2007-GAL-DOM2</name>
    <dbReference type="NCBI Taxonomy" id="1130820"/>
    <lineage>
        <taxon>Eukaryota</taxon>
        <taxon>Sar</taxon>
        <taxon>Alveolata</taxon>
        <taxon>Apicomplexa</taxon>
        <taxon>Conoidasida</taxon>
        <taxon>Coccidia</taxon>
        <taxon>Eucoccidiorida</taxon>
        <taxon>Eimeriorina</taxon>
        <taxon>Sarcocystidae</taxon>
        <taxon>Toxoplasma</taxon>
    </lineage>
</organism>
<feature type="compositionally biased region" description="Basic residues" evidence="1">
    <location>
        <begin position="11"/>
        <end position="22"/>
    </location>
</feature>
<evidence type="ECO:0000313" key="3">
    <source>
        <dbReference type="Proteomes" id="UP000028837"/>
    </source>
</evidence>
<sequence length="752" mass="81688">MKHESSGFCHRTPRRAHKGRLWRSRDSSTDTTDSGSSGETVICTRKCHQHRAFSRFEKEKALEKLAIEQTCRPPLDRIPIVRQPLAVTPADFNPVPREDGRLVRRLWHHARDAVERPKVTRPFEWTPPTPQTPRGHAHWRSTSCPPVRRSAGREGQMSWSKSRGERRISGSVSDRGRSGYQTVSIGRSRTPEYVRHYLTYGVDGPGYETMHKGMLQDTGMTYTRQYELPTISRFLSAKHPIFLRARSGSLVIKKKTRRRPAPPPSESSSSESEESVFKDGDREEVTKAPPVSQAPNTPAKAVSPPPASTGVPLVPVQGQWRSQTAGPAVVVTPSVGSPVLLMPSQAQAVPATTQQKPHLQTNATPTPSQVTQTRNPCKEGLVDRQERIGSQLPLTPSGYDSSQEMCWDSGRFTQHLSGAQRHPSFTAPGVPFVLPMPTHLPAQSTPRPTQNNYCGYLSMCCTPTNSARSLARPAAVHSQRREASQPVLVPAAPSAFYTSGNTGGNRLPGLSARPPAGQQWRKAGTTLETGSPMTPAMKRSELFRAPFQSGLPVYQTRASVAPGPPHMQRLPVSGHPKPGAVSACLSSHQKTPIEAEIIITPPRKGAESTQYRSRSVSPVGDRGERRSILKNTGGPTRASLQRRSQSQVTFCDSTGDVGLEEELARNADAGGSGPPSAFPTRATDQRVMGGAPPVYQIANPLIGHPQLIQGILTPGQLVCIGPAPSFPPPAVVSPVYPIGPFPAVPIRSEKAK</sequence>
<name>A0A086JK85_TOXGO</name>
<feature type="region of interest" description="Disordered" evidence="1">
    <location>
        <begin position="603"/>
        <end position="644"/>
    </location>
</feature>
<feature type="region of interest" description="Disordered" evidence="1">
    <location>
        <begin position="253"/>
        <end position="314"/>
    </location>
</feature>
<feature type="compositionally biased region" description="Polar residues" evidence="1">
    <location>
        <begin position="629"/>
        <end position="644"/>
    </location>
</feature>
<feature type="region of interest" description="Disordered" evidence="1">
    <location>
        <begin position="346"/>
        <end position="375"/>
    </location>
</feature>
<accession>A0A086JK85</accession>